<accession>A0AC60QRV9</accession>
<evidence type="ECO:0000313" key="2">
    <source>
        <dbReference type="Proteomes" id="UP000805193"/>
    </source>
</evidence>
<dbReference type="EMBL" id="JABSTQ010005821">
    <property type="protein sequence ID" value="KAG0438470.1"/>
    <property type="molecule type" value="Genomic_DNA"/>
</dbReference>
<sequence length="224" mass="24499">MAKFSTLEDLTPLEVEILRRTANLGIISYDATPTCDVDDSGASELCSGSEDDETQAFSGVLHFAVRASRNQTNVWHRSVTSGCVKYPVTVAVDDRTEASMLSDMTSAAATSHAVNGVKEPSPLINVQGFDIVWNFRPDYMHCVLLGVVQQVTEIWFSNVGEDHYIGAPRTLAGVDQRLQGCDLEPCAASEVCKGSYYIYRDLTVQSAVRVRVEDLEKAGSHFQA</sequence>
<proteinExistence type="predicted"/>
<gene>
    <name evidence="1" type="ORF">HPB47_017001</name>
</gene>
<reference evidence="1 2" key="1">
    <citation type="journal article" date="2020" name="Cell">
        <title>Large-Scale Comparative Analyses of Tick Genomes Elucidate Their Genetic Diversity and Vector Capacities.</title>
        <authorList>
            <consortium name="Tick Genome and Microbiome Consortium (TIGMIC)"/>
            <person name="Jia N."/>
            <person name="Wang J."/>
            <person name="Shi W."/>
            <person name="Du L."/>
            <person name="Sun Y."/>
            <person name="Zhan W."/>
            <person name="Jiang J.F."/>
            <person name="Wang Q."/>
            <person name="Zhang B."/>
            <person name="Ji P."/>
            <person name="Bell-Sakyi L."/>
            <person name="Cui X.M."/>
            <person name="Yuan T.T."/>
            <person name="Jiang B.G."/>
            <person name="Yang W.F."/>
            <person name="Lam T.T."/>
            <person name="Chang Q.C."/>
            <person name="Ding S.J."/>
            <person name="Wang X.J."/>
            <person name="Zhu J.G."/>
            <person name="Ruan X.D."/>
            <person name="Zhao L."/>
            <person name="Wei J.T."/>
            <person name="Ye R.Z."/>
            <person name="Que T.C."/>
            <person name="Du C.H."/>
            <person name="Zhou Y.H."/>
            <person name="Cheng J.X."/>
            <person name="Dai P.F."/>
            <person name="Guo W.B."/>
            <person name="Han X.H."/>
            <person name="Huang E.J."/>
            <person name="Li L.F."/>
            <person name="Wei W."/>
            <person name="Gao Y.C."/>
            <person name="Liu J.Z."/>
            <person name="Shao H.Z."/>
            <person name="Wang X."/>
            <person name="Wang C.C."/>
            <person name="Yang T.C."/>
            <person name="Huo Q.B."/>
            <person name="Li W."/>
            <person name="Chen H.Y."/>
            <person name="Chen S.E."/>
            <person name="Zhou L.G."/>
            <person name="Ni X.B."/>
            <person name="Tian J.H."/>
            <person name="Sheng Y."/>
            <person name="Liu T."/>
            <person name="Pan Y.S."/>
            <person name="Xia L.Y."/>
            <person name="Li J."/>
            <person name="Zhao F."/>
            <person name="Cao W.C."/>
        </authorList>
    </citation>
    <scope>NUCLEOTIDE SEQUENCE [LARGE SCALE GENOMIC DNA]</scope>
    <source>
        <strain evidence="1">Iper-2018</strain>
    </source>
</reference>
<name>A0AC60QRV9_IXOPE</name>
<organism evidence="1 2">
    <name type="scientific">Ixodes persulcatus</name>
    <name type="common">Taiga tick</name>
    <dbReference type="NCBI Taxonomy" id="34615"/>
    <lineage>
        <taxon>Eukaryota</taxon>
        <taxon>Metazoa</taxon>
        <taxon>Ecdysozoa</taxon>
        <taxon>Arthropoda</taxon>
        <taxon>Chelicerata</taxon>
        <taxon>Arachnida</taxon>
        <taxon>Acari</taxon>
        <taxon>Parasitiformes</taxon>
        <taxon>Ixodida</taxon>
        <taxon>Ixodoidea</taxon>
        <taxon>Ixodidae</taxon>
        <taxon>Ixodinae</taxon>
        <taxon>Ixodes</taxon>
    </lineage>
</organism>
<evidence type="ECO:0000313" key="1">
    <source>
        <dbReference type="EMBL" id="KAG0438470.1"/>
    </source>
</evidence>
<protein>
    <submittedName>
        <fullName evidence="1">Uncharacterized protein</fullName>
    </submittedName>
</protein>
<comment type="caution">
    <text evidence="1">The sequence shown here is derived from an EMBL/GenBank/DDBJ whole genome shotgun (WGS) entry which is preliminary data.</text>
</comment>
<dbReference type="Proteomes" id="UP000805193">
    <property type="component" value="Unassembled WGS sequence"/>
</dbReference>
<keyword evidence="2" id="KW-1185">Reference proteome</keyword>